<dbReference type="PROSITE" id="PS51188">
    <property type="entry name" value="ZF_CR"/>
    <property type="match status" value="1"/>
</dbReference>
<dbReference type="AlphaFoldDB" id="A0A9Q1CCL8"/>
<dbReference type="HAMAP" id="MF_01152">
    <property type="entry name" value="DnaJ"/>
    <property type="match status" value="1"/>
</dbReference>
<dbReference type="InterPro" id="IPR012724">
    <property type="entry name" value="DnaJ"/>
</dbReference>
<evidence type="ECO:0000313" key="14">
    <source>
        <dbReference type="Proteomes" id="UP001152320"/>
    </source>
</evidence>
<keyword evidence="6" id="KW-0143">Chaperone</keyword>
<dbReference type="EMBL" id="JAIZAY010000005">
    <property type="protein sequence ID" value="KAJ8042215.1"/>
    <property type="molecule type" value="Genomic_DNA"/>
</dbReference>
<keyword evidence="2 9" id="KW-0479">Metal-binding</keyword>
<evidence type="ECO:0000256" key="7">
    <source>
        <dbReference type="ARBA" id="ARBA00023288"/>
    </source>
</evidence>
<dbReference type="GO" id="GO:0008270">
    <property type="term" value="F:zinc ion binding"/>
    <property type="evidence" value="ECO:0007669"/>
    <property type="project" value="UniProtKB-KW"/>
</dbReference>
<dbReference type="InterPro" id="IPR001623">
    <property type="entry name" value="DnaJ_domain"/>
</dbReference>
<keyword evidence="8" id="KW-0636">Prenylation</keyword>
<evidence type="ECO:0000259" key="11">
    <source>
        <dbReference type="PROSITE" id="PS50076"/>
    </source>
</evidence>
<keyword evidence="5 9" id="KW-0862">Zinc</keyword>
<dbReference type="Pfam" id="PF00684">
    <property type="entry name" value="DnaJ_CXXCXGXG"/>
    <property type="match status" value="1"/>
</dbReference>
<feature type="region of interest" description="Disordered" evidence="10">
    <location>
        <begin position="395"/>
        <end position="422"/>
    </location>
</feature>
<evidence type="ECO:0000313" key="13">
    <source>
        <dbReference type="EMBL" id="KAJ8042215.1"/>
    </source>
</evidence>
<dbReference type="PRINTS" id="PR00625">
    <property type="entry name" value="JDOMAIN"/>
</dbReference>
<keyword evidence="3" id="KW-0677">Repeat</keyword>
<dbReference type="GO" id="GO:0051082">
    <property type="term" value="F:unfolded protein binding"/>
    <property type="evidence" value="ECO:0007669"/>
    <property type="project" value="InterPro"/>
</dbReference>
<sequence>MAFFHHMGGGMGGRPHSNDTRLYDLLGVSRNCTDAELKKSYRKLAKEFHPDKNPENGEKFKEISFAYEVLSDPEKRQTYDTYGEEALKEGTDGDGFFSSRGGMEDIFSHFFGGGLFGGGGFGGHRKPRKGQDMLHRLKVSLEDLYNGKTSKLQLSKNVICQSCKGRGGKAGAVQPCRVCHGRGVKVTVRQIGPGMVQQMQSHCTDCDGEGESISEKDKCKNCKGKKVIKESKILEVNVDPGMKEGQKIPFRGEGDQQPGLEPGDILIVLVEKEHDTFKRNGNNLIFKKTIGLTEALCGFQFTLKQLDGRELLVTHPPGNVIHPGSIKVVEGEGMPIYRDYSAKGDLIIHFDVQFPENYFKPTETLMQLETILPPRDEAEISKDAVHIHLQEFEGTKAGGRQAYEEDDDDHHGAGPQMQCAHQ</sequence>
<name>A0A9Q1CCL8_HOLLE</name>
<dbReference type="Gene3D" id="1.10.287.110">
    <property type="entry name" value="DnaJ domain"/>
    <property type="match status" value="1"/>
</dbReference>
<keyword evidence="1" id="KW-0488">Methylation</keyword>
<dbReference type="GO" id="GO:0009408">
    <property type="term" value="P:response to heat"/>
    <property type="evidence" value="ECO:0007669"/>
    <property type="project" value="InterPro"/>
</dbReference>
<dbReference type="PROSITE" id="PS50076">
    <property type="entry name" value="DNAJ_2"/>
    <property type="match status" value="1"/>
</dbReference>
<dbReference type="Pfam" id="PF00226">
    <property type="entry name" value="DnaJ"/>
    <property type="match status" value="1"/>
</dbReference>
<evidence type="ECO:0000256" key="4">
    <source>
        <dbReference type="ARBA" id="ARBA00022771"/>
    </source>
</evidence>
<dbReference type="GO" id="GO:0030544">
    <property type="term" value="F:Hsp70 protein binding"/>
    <property type="evidence" value="ECO:0007669"/>
    <property type="project" value="InterPro"/>
</dbReference>
<dbReference type="SMART" id="SM00271">
    <property type="entry name" value="DnaJ"/>
    <property type="match status" value="1"/>
</dbReference>
<dbReference type="FunFam" id="2.10.230.10:FF:000001">
    <property type="entry name" value="DnaJ subfamily A member 2"/>
    <property type="match status" value="1"/>
</dbReference>
<dbReference type="InterPro" id="IPR008971">
    <property type="entry name" value="HSP40/DnaJ_pept-bd"/>
</dbReference>
<comment type="caution">
    <text evidence="13">The sequence shown here is derived from an EMBL/GenBank/DDBJ whole genome shotgun (WGS) entry which is preliminary data.</text>
</comment>
<dbReference type="InterPro" id="IPR018253">
    <property type="entry name" value="DnaJ_domain_CS"/>
</dbReference>
<keyword evidence="4 9" id="KW-0863">Zinc-finger</keyword>
<dbReference type="FunFam" id="2.60.260.20:FF:000003">
    <property type="entry name" value="DnaJ subfamily A member 2"/>
    <property type="match status" value="1"/>
</dbReference>
<dbReference type="PANTHER" id="PTHR43888">
    <property type="entry name" value="DNAJ-LIKE-2, ISOFORM A-RELATED"/>
    <property type="match status" value="1"/>
</dbReference>
<reference evidence="13" key="1">
    <citation type="submission" date="2021-10" db="EMBL/GenBank/DDBJ databases">
        <title>Tropical sea cucumber genome reveals ecological adaptation and Cuvierian tubules defense mechanism.</title>
        <authorList>
            <person name="Chen T."/>
        </authorList>
    </citation>
    <scope>NUCLEOTIDE SEQUENCE</scope>
    <source>
        <strain evidence="13">Nanhai2018</strain>
        <tissue evidence="13">Muscle</tissue>
    </source>
</reference>
<evidence type="ECO:0000256" key="10">
    <source>
        <dbReference type="SAM" id="MobiDB-lite"/>
    </source>
</evidence>
<dbReference type="InterPro" id="IPR036410">
    <property type="entry name" value="HSP_DnaJ_Cys-rich_dom_sf"/>
</dbReference>
<evidence type="ECO:0000256" key="9">
    <source>
        <dbReference type="PROSITE-ProRule" id="PRU00546"/>
    </source>
</evidence>
<dbReference type="CDD" id="cd06257">
    <property type="entry name" value="DnaJ"/>
    <property type="match status" value="1"/>
</dbReference>
<proteinExistence type="inferred from homology"/>
<feature type="domain" description="J" evidence="11">
    <location>
        <begin position="21"/>
        <end position="83"/>
    </location>
</feature>
<dbReference type="GO" id="GO:0006457">
    <property type="term" value="P:protein folding"/>
    <property type="evidence" value="ECO:0007669"/>
    <property type="project" value="InterPro"/>
</dbReference>
<evidence type="ECO:0000259" key="12">
    <source>
        <dbReference type="PROSITE" id="PS51188"/>
    </source>
</evidence>
<dbReference type="Gene3D" id="2.60.260.20">
    <property type="entry name" value="Urease metallochaperone UreE, N-terminal domain"/>
    <property type="match status" value="2"/>
</dbReference>
<evidence type="ECO:0000256" key="8">
    <source>
        <dbReference type="ARBA" id="ARBA00023289"/>
    </source>
</evidence>
<dbReference type="CDD" id="cd10719">
    <property type="entry name" value="DnaJ_zf"/>
    <property type="match status" value="1"/>
</dbReference>
<dbReference type="InterPro" id="IPR036869">
    <property type="entry name" value="J_dom_sf"/>
</dbReference>
<dbReference type="CDD" id="cd10747">
    <property type="entry name" value="DnaJ_C"/>
    <property type="match status" value="1"/>
</dbReference>
<gene>
    <name evidence="13" type="ORF">HOLleu_13221</name>
</gene>
<evidence type="ECO:0000256" key="5">
    <source>
        <dbReference type="ARBA" id="ARBA00022833"/>
    </source>
</evidence>
<accession>A0A9Q1CCL8</accession>
<dbReference type="Pfam" id="PF01556">
    <property type="entry name" value="DnaJ_C"/>
    <property type="match status" value="1"/>
</dbReference>
<dbReference type="GO" id="GO:0005524">
    <property type="term" value="F:ATP binding"/>
    <property type="evidence" value="ECO:0007669"/>
    <property type="project" value="InterPro"/>
</dbReference>
<dbReference type="PROSITE" id="PS00636">
    <property type="entry name" value="DNAJ_1"/>
    <property type="match status" value="1"/>
</dbReference>
<evidence type="ECO:0000256" key="2">
    <source>
        <dbReference type="ARBA" id="ARBA00022723"/>
    </source>
</evidence>
<dbReference type="SUPFAM" id="SSF57938">
    <property type="entry name" value="DnaJ/Hsp40 cysteine-rich domain"/>
    <property type="match status" value="1"/>
</dbReference>
<dbReference type="InterPro" id="IPR001305">
    <property type="entry name" value="HSP_DnaJ_Cys-rich_dom"/>
</dbReference>
<keyword evidence="14" id="KW-1185">Reference proteome</keyword>
<feature type="domain" description="CR-type" evidence="12">
    <location>
        <begin position="147"/>
        <end position="231"/>
    </location>
</feature>
<dbReference type="Gene3D" id="2.10.230.10">
    <property type="entry name" value="Heat shock protein DnaJ, cysteine-rich domain"/>
    <property type="match status" value="1"/>
</dbReference>
<dbReference type="InterPro" id="IPR002939">
    <property type="entry name" value="DnaJ_C"/>
</dbReference>
<dbReference type="OrthoDB" id="550424at2759"/>
<evidence type="ECO:0000256" key="1">
    <source>
        <dbReference type="ARBA" id="ARBA00022481"/>
    </source>
</evidence>
<dbReference type="SUPFAM" id="SSF49493">
    <property type="entry name" value="HSP40/DnaJ peptide-binding domain"/>
    <property type="match status" value="2"/>
</dbReference>
<organism evidence="13 14">
    <name type="scientific">Holothuria leucospilota</name>
    <name type="common">Black long sea cucumber</name>
    <name type="synonym">Mertensiothuria leucospilota</name>
    <dbReference type="NCBI Taxonomy" id="206669"/>
    <lineage>
        <taxon>Eukaryota</taxon>
        <taxon>Metazoa</taxon>
        <taxon>Echinodermata</taxon>
        <taxon>Eleutherozoa</taxon>
        <taxon>Echinozoa</taxon>
        <taxon>Holothuroidea</taxon>
        <taxon>Aspidochirotacea</taxon>
        <taxon>Aspidochirotida</taxon>
        <taxon>Holothuriidae</taxon>
        <taxon>Holothuria</taxon>
    </lineage>
</organism>
<dbReference type="SUPFAM" id="SSF46565">
    <property type="entry name" value="Chaperone J-domain"/>
    <property type="match status" value="1"/>
</dbReference>
<keyword evidence="7" id="KW-0449">Lipoprotein</keyword>
<dbReference type="FunFam" id="1.10.287.110:FF:000016">
    <property type="entry name" value="DnaJ (Hsp40) homolog, subfamily A, member 2"/>
    <property type="match status" value="1"/>
</dbReference>
<evidence type="ECO:0000256" key="6">
    <source>
        <dbReference type="ARBA" id="ARBA00023186"/>
    </source>
</evidence>
<feature type="zinc finger region" description="CR-type" evidence="9">
    <location>
        <begin position="147"/>
        <end position="231"/>
    </location>
</feature>
<dbReference type="InterPro" id="IPR044713">
    <property type="entry name" value="DNJA1/2-like"/>
</dbReference>
<protein>
    <submittedName>
        <fullName evidence="13">DnaJ-like subfamily A member 2</fullName>
    </submittedName>
</protein>
<dbReference type="Proteomes" id="UP001152320">
    <property type="component" value="Chromosome 5"/>
</dbReference>
<evidence type="ECO:0000256" key="3">
    <source>
        <dbReference type="ARBA" id="ARBA00022737"/>
    </source>
</evidence>